<gene>
    <name evidence="3" type="ORF">BDK92_7381</name>
</gene>
<dbReference type="Gene3D" id="3.30.450.180">
    <property type="match status" value="1"/>
</dbReference>
<dbReference type="EMBL" id="RBKT01000001">
    <property type="protein sequence ID" value="RKR92897.1"/>
    <property type="molecule type" value="Genomic_DNA"/>
</dbReference>
<proteinExistence type="predicted"/>
<organism evidence="3 4">
    <name type="scientific">Micromonospora pisi</name>
    <dbReference type="NCBI Taxonomy" id="589240"/>
    <lineage>
        <taxon>Bacteria</taxon>
        <taxon>Bacillati</taxon>
        <taxon>Actinomycetota</taxon>
        <taxon>Actinomycetes</taxon>
        <taxon>Micromonosporales</taxon>
        <taxon>Micromonosporaceae</taxon>
        <taxon>Micromonospora</taxon>
    </lineage>
</organism>
<evidence type="ECO:0000256" key="1">
    <source>
        <dbReference type="SAM" id="MobiDB-lite"/>
    </source>
</evidence>
<comment type="caution">
    <text evidence="3">The sequence shown here is derived from an EMBL/GenBank/DDBJ whole genome shotgun (WGS) entry which is preliminary data.</text>
</comment>
<reference evidence="3 4" key="1">
    <citation type="submission" date="2018-10" db="EMBL/GenBank/DDBJ databases">
        <title>Sequencing the genomes of 1000 actinobacteria strains.</title>
        <authorList>
            <person name="Klenk H.-P."/>
        </authorList>
    </citation>
    <scope>NUCLEOTIDE SEQUENCE [LARGE SCALE GENOMIC DNA]</scope>
    <source>
        <strain evidence="3 4">DSM 45175</strain>
    </source>
</reference>
<dbReference type="CDD" id="cd00093">
    <property type="entry name" value="HTH_XRE"/>
    <property type="match status" value="1"/>
</dbReference>
<dbReference type="OrthoDB" id="3608749at2"/>
<dbReference type="Gene3D" id="1.10.260.40">
    <property type="entry name" value="lambda repressor-like DNA-binding domains"/>
    <property type="match status" value="1"/>
</dbReference>
<dbReference type="PROSITE" id="PS50943">
    <property type="entry name" value="HTH_CROC1"/>
    <property type="match status" value="1"/>
</dbReference>
<dbReference type="GO" id="GO:0003677">
    <property type="term" value="F:DNA binding"/>
    <property type="evidence" value="ECO:0007669"/>
    <property type="project" value="InterPro"/>
</dbReference>
<protein>
    <submittedName>
        <fullName evidence="3">Helix-turn-helix protein</fullName>
    </submittedName>
</protein>
<dbReference type="SMART" id="SM00530">
    <property type="entry name" value="HTH_XRE"/>
    <property type="match status" value="1"/>
</dbReference>
<dbReference type="InterPro" id="IPR041413">
    <property type="entry name" value="MLTR_LBD"/>
</dbReference>
<evidence type="ECO:0000313" key="3">
    <source>
        <dbReference type="EMBL" id="RKR92897.1"/>
    </source>
</evidence>
<accession>A0A495JV47</accession>
<feature type="domain" description="HTH cro/C1-type" evidence="2">
    <location>
        <begin position="34"/>
        <end position="81"/>
    </location>
</feature>
<dbReference type="Pfam" id="PF17765">
    <property type="entry name" value="MLTR_LBD"/>
    <property type="match status" value="1"/>
</dbReference>
<dbReference type="RefSeq" id="WP_121160839.1">
    <property type="nucleotide sequence ID" value="NZ_RBKT01000001.1"/>
</dbReference>
<dbReference type="PANTHER" id="PTHR35010">
    <property type="entry name" value="BLL4672 PROTEIN-RELATED"/>
    <property type="match status" value="1"/>
</dbReference>
<dbReference type="InterPro" id="IPR010982">
    <property type="entry name" value="Lambda_DNA-bd_dom_sf"/>
</dbReference>
<dbReference type="AlphaFoldDB" id="A0A495JV47"/>
<evidence type="ECO:0000259" key="2">
    <source>
        <dbReference type="PROSITE" id="PS50943"/>
    </source>
</evidence>
<sequence>MARTELGDFLRARRQALRPADVGLPARGRRRTPGLRREEVALLANLSVDYYERLEQSRNTNPSEALLGSLARALRLSIDERDYLYRLAGHPAPTTATVSGYVDPAMMFLLDAHTTVPAHVIDDRTTILAQNTLSRALLGSWTDGDARHSNVTWRWFTHPESRTLNVPEEHEAIGRGYVADLRAAAARRGHDPVSDQLIADLTMASTEFAAAVGRRHVDRSSGFALFDAFASAEKTLHAEPGRPPQRPAGRGGRHVPVRSPRPGLTGTGVRARSWAPVPAISADSWRRMTPDAAFVAYVDEPFSSWRRWSR</sequence>
<dbReference type="PANTHER" id="PTHR35010:SF2">
    <property type="entry name" value="BLL4672 PROTEIN"/>
    <property type="match status" value="1"/>
</dbReference>
<dbReference type="InterPro" id="IPR001387">
    <property type="entry name" value="Cro/C1-type_HTH"/>
</dbReference>
<name>A0A495JV47_9ACTN</name>
<feature type="region of interest" description="Disordered" evidence="1">
    <location>
        <begin position="235"/>
        <end position="270"/>
    </location>
</feature>
<evidence type="ECO:0000313" key="4">
    <source>
        <dbReference type="Proteomes" id="UP000277671"/>
    </source>
</evidence>
<dbReference type="Pfam" id="PF13560">
    <property type="entry name" value="HTH_31"/>
    <property type="match status" value="1"/>
</dbReference>
<dbReference type="SUPFAM" id="SSF47413">
    <property type="entry name" value="lambda repressor-like DNA-binding domains"/>
    <property type="match status" value="1"/>
</dbReference>
<keyword evidence="4" id="KW-1185">Reference proteome</keyword>
<dbReference type="Proteomes" id="UP000277671">
    <property type="component" value="Unassembled WGS sequence"/>
</dbReference>